<proteinExistence type="predicted"/>
<name>A0AA51X6H4_9GAMM</name>
<keyword evidence="2" id="KW-0472">Membrane</keyword>
<keyword evidence="4" id="KW-1185">Reference proteome</keyword>
<keyword evidence="2" id="KW-0812">Transmembrane</keyword>
<feature type="transmembrane region" description="Helical" evidence="2">
    <location>
        <begin position="6"/>
        <end position="24"/>
    </location>
</feature>
<sequence>MSKNKLIVLIILISSIFIGLPYIITASNGKSEPKAKTSNETTQKNHSIDYNEEIVSEQNQGNLRSTGETDELENKIIKQEAESSVIESNLMVNDSFAQPNVIALLNSESFFSQIDSLEANSKNYEANLAKKNKFLESVQVHKEYQDGNVWIQQFNCGDRLCAGSFRASTKDAWENLNSTITDNTTKIYQEIILDDGSYEFRIIVSKTINSITAQN</sequence>
<organism evidence="3 4">
    <name type="scientific">Pleionea litopenaei</name>
    <dbReference type="NCBI Taxonomy" id="3070815"/>
    <lineage>
        <taxon>Bacteria</taxon>
        <taxon>Pseudomonadati</taxon>
        <taxon>Pseudomonadota</taxon>
        <taxon>Gammaproteobacteria</taxon>
        <taxon>Oceanospirillales</taxon>
        <taxon>Pleioneaceae</taxon>
        <taxon>Pleionea</taxon>
    </lineage>
</organism>
<evidence type="ECO:0000256" key="1">
    <source>
        <dbReference type="SAM" id="MobiDB-lite"/>
    </source>
</evidence>
<feature type="region of interest" description="Disordered" evidence="1">
    <location>
        <begin position="29"/>
        <end position="71"/>
    </location>
</feature>
<dbReference type="AlphaFoldDB" id="A0AA51X6H4"/>
<evidence type="ECO:0000313" key="3">
    <source>
        <dbReference type="EMBL" id="WMS86831.1"/>
    </source>
</evidence>
<protein>
    <submittedName>
        <fullName evidence="3">Uncharacterized protein</fullName>
    </submittedName>
</protein>
<reference evidence="3 4" key="1">
    <citation type="submission" date="2023-08" db="EMBL/GenBank/DDBJ databases">
        <title>Pleionea litopenaei sp. nov., isolated from stomach of juvenile Litopenaeus vannamei.</title>
        <authorList>
            <person name="Rho A.M."/>
            <person name="Hwang C.Y."/>
        </authorList>
    </citation>
    <scope>NUCLEOTIDE SEQUENCE [LARGE SCALE GENOMIC DNA]</scope>
    <source>
        <strain evidence="3 4">HL-JVS1</strain>
    </source>
</reference>
<evidence type="ECO:0000313" key="4">
    <source>
        <dbReference type="Proteomes" id="UP001239782"/>
    </source>
</evidence>
<dbReference type="KEGG" id="plei:Q9312_16545"/>
<gene>
    <name evidence="3" type="ORF">Q9312_16545</name>
</gene>
<evidence type="ECO:0000256" key="2">
    <source>
        <dbReference type="SAM" id="Phobius"/>
    </source>
</evidence>
<keyword evidence="2" id="KW-1133">Transmembrane helix</keyword>
<dbReference type="EMBL" id="CP133548">
    <property type="protein sequence ID" value="WMS86831.1"/>
    <property type="molecule type" value="Genomic_DNA"/>
</dbReference>
<feature type="compositionally biased region" description="Polar residues" evidence="1">
    <location>
        <begin position="56"/>
        <end position="66"/>
    </location>
</feature>
<dbReference type="Proteomes" id="UP001239782">
    <property type="component" value="Chromosome"/>
</dbReference>
<accession>A0AA51X6H4</accession>
<dbReference type="RefSeq" id="WP_309201976.1">
    <property type="nucleotide sequence ID" value="NZ_CP133548.1"/>
</dbReference>